<dbReference type="NCBIfam" id="NF007739">
    <property type="entry name" value="PRK10419.1"/>
    <property type="match status" value="2"/>
</dbReference>
<dbReference type="RefSeq" id="WP_036051890.1">
    <property type="nucleotide sequence ID" value="NZ_CADEVY010000014.1"/>
</dbReference>
<feature type="domain" description="ABC transporter" evidence="7">
    <location>
        <begin position="12"/>
        <end position="263"/>
    </location>
</feature>
<keyword evidence="2" id="KW-0813">Transport</keyword>
<organism evidence="8 9">
    <name type="scientific">Burkholderia gladioli</name>
    <name type="common">Pseudomonas marginata</name>
    <name type="synonym">Phytomonas marginata</name>
    <dbReference type="NCBI Taxonomy" id="28095"/>
    <lineage>
        <taxon>Bacteria</taxon>
        <taxon>Pseudomonadati</taxon>
        <taxon>Pseudomonadota</taxon>
        <taxon>Betaproteobacteria</taxon>
        <taxon>Burkholderiales</taxon>
        <taxon>Burkholderiaceae</taxon>
        <taxon>Burkholderia</taxon>
    </lineage>
</organism>
<evidence type="ECO:0000259" key="7">
    <source>
        <dbReference type="PROSITE" id="PS50893"/>
    </source>
</evidence>
<accession>A0AAW3ERX9</accession>
<evidence type="ECO:0000256" key="1">
    <source>
        <dbReference type="ARBA" id="ARBA00005417"/>
    </source>
</evidence>
<dbReference type="PROSITE" id="PS50893">
    <property type="entry name" value="ABC_TRANSPORTER_2"/>
    <property type="match status" value="2"/>
</dbReference>
<dbReference type="GO" id="GO:0016887">
    <property type="term" value="F:ATP hydrolysis activity"/>
    <property type="evidence" value="ECO:0007669"/>
    <property type="project" value="InterPro"/>
</dbReference>
<dbReference type="KEGG" id="bgo:BM43_2890"/>
<dbReference type="GO" id="GO:0055085">
    <property type="term" value="P:transmembrane transport"/>
    <property type="evidence" value="ECO:0007669"/>
    <property type="project" value="UniProtKB-ARBA"/>
</dbReference>
<evidence type="ECO:0000256" key="3">
    <source>
        <dbReference type="ARBA" id="ARBA00022475"/>
    </source>
</evidence>
<dbReference type="Proteomes" id="UP000029590">
    <property type="component" value="Unassembled WGS sequence"/>
</dbReference>
<dbReference type="Pfam" id="PF00005">
    <property type="entry name" value="ABC_tran"/>
    <property type="match status" value="2"/>
</dbReference>
<evidence type="ECO:0000256" key="6">
    <source>
        <dbReference type="ARBA" id="ARBA00022840"/>
    </source>
</evidence>
<dbReference type="InterPro" id="IPR017871">
    <property type="entry name" value="ABC_transporter-like_CS"/>
</dbReference>
<dbReference type="InterPro" id="IPR050319">
    <property type="entry name" value="ABC_transp_ATP-bind"/>
</dbReference>
<evidence type="ECO:0000256" key="4">
    <source>
        <dbReference type="ARBA" id="ARBA00022519"/>
    </source>
</evidence>
<keyword evidence="6 8" id="KW-0067">ATP-binding</keyword>
<dbReference type="PANTHER" id="PTHR43776">
    <property type="entry name" value="TRANSPORT ATP-BINDING PROTEIN"/>
    <property type="match status" value="1"/>
</dbReference>
<evidence type="ECO:0000256" key="2">
    <source>
        <dbReference type="ARBA" id="ARBA00022448"/>
    </source>
</evidence>
<dbReference type="NCBIfam" id="NF008453">
    <property type="entry name" value="PRK11308.1"/>
    <property type="match status" value="2"/>
</dbReference>
<dbReference type="EC" id="3.6.3.24" evidence="8"/>
<dbReference type="PANTHER" id="PTHR43776:SF7">
    <property type="entry name" value="D,D-DIPEPTIDE TRANSPORT ATP-BINDING PROTEIN DDPF-RELATED"/>
    <property type="match status" value="1"/>
</dbReference>
<dbReference type="AlphaFoldDB" id="A0AAW3ERX9"/>
<evidence type="ECO:0000313" key="8">
    <source>
        <dbReference type="EMBL" id="KGC09424.1"/>
    </source>
</evidence>
<dbReference type="CDD" id="cd03257">
    <property type="entry name" value="ABC_NikE_OppD_transporters"/>
    <property type="match status" value="2"/>
</dbReference>
<keyword evidence="5" id="KW-0547">Nucleotide-binding</keyword>
<dbReference type="InterPro" id="IPR003439">
    <property type="entry name" value="ABC_transporter-like_ATP-bd"/>
</dbReference>
<name>A0AAW3ERX9_BURGA</name>
<feature type="domain" description="ABC transporter" evidence="7">
    <location>
        <begin position="296"/>
        <end position="557"/>
    </location>
</feature>
<keyword evidence="4" id="KW-0997">Cell inner membrane</keyword>
<gene>
    <name evidence="8" type="primary">nikE</name>
    <name evidence="8" type="ORF">DM48_6006</name>
</gene>
<dbReference type="GO" id="GO:0005524">
    <property type="term" value="F:ATP binding"/>
    <property type="evidence" value="ECO:0007669"/>
    <property type="project" value="UniProtKB-KW"/>
</dbReference>
<keyword evidence="4" id="KW-0472">Membrane</keyword>
<dbReference type="Pfam" id="PF08352">
    <property type="entry name" value="oligo_HPY"/>
    <property type="match status" value="2"/>
</dbReference>
<evidence type="ECO:0000256" key="5">
    <source>
        <dbReference type="ARBA" id="ARBA00022741"/>
    </source>
</evidence>
<dbReference type="SMART" id="SM00382">
    <property type="entry name" value="AAA"/>
    <property type="match status" value="2"/>
</dbReference>
<evidence type="ECO:0000313" key="9">
    <source>
        <dbReference type="Proteomes" id="UP000029590"/>
    </source>
</evidence>
<protein>
    <submittedName>
        <fullName evidence="8">Nickel import ATP-binding protein NikE</fullName>
        <ecNumber evidence="8">3.6.3.24</ecNumber>
    </submittedName>
</protein>
<dbReference type="SUPFAM" id="SSF52540">
    <property type="entry name" value="P-loop containing nucleoside triphosphate hydrolases"/>
    <property type="match status" value="2"/>
</dbReference>
<keyword evidence="8" id="KW-0378">Hydrolase</keyword>
<dbReference type="InterPro" id="IPR003593">
    <property type="entry name" value="AAA+_ATPase"/>
</dbReference>
<dbReference type="Gene3D" id="3.40.50.300">
    <property type="entry name" value="P-loop containing nucleotide triphosphate hydrolases"/>
    <property type="match status" value="2"/>
</dbReference>
<dbReference type="PROSITE" id="PS00211">
    <property type="entry name" value="ABC_TRANSPORTER_1"/>
    <property type="match status" value="2"/>
</dbReference>
<dbReference type="InterPro" id="IPR013563">
    <property type="entry name" value="Oligopep_ABC_C"/>
</dbReference>
<proteinExistence type="inferred from homology"/>
<reference evidence="8 9" key="1">
    <citation type="submission" date="2014-04" db="EMBL/GenBank/DDBJ databases">
        <authorList>
            <person name="Bishop-Lilly K.A."/>
            <person name="Broomall S.M."/>
            <person name="Chain P.S."/>
            <person name="Chertkov O."/>
            <person name="Coyne S.R."/>
            <person name="Daligault H.E."/>
            <person name="Davenport K.W."/>
            <person name="Erkkila T."/>
            <person name="Frey K.G."/>
            <person name="Gibbons H.S."/>
            <person name="Gu W."/>
            <person name="Jaissle J."/>
            <person name="Johnson S.L."/>
            <person name="Koroleva G.I."/>
            <person name="Ladner J.T."/>
            <person name="Lo C.-C."/>
            <person name="Minogue T.D."/>
            <person name="Munk C."/>
            <person name="Palacios G.F."/>
            <person name="Redden C.L."/>
            <person name="Rosenzweig C.N."/>
            <person name="Scholz M.B."/>
            <person name="Teshima H."/>
            <person name="Xu Y."/>
        </authorList>
    </citation>
    <scope>NUCLEOTIDE SEQUENCE [LARGE SCALE GENOMIC DNA]</scope>
    <source>
        <strain evidence="9">gladioli</strain>
    </source>
</reference>
<dbReference type="FunFam" id="3.40.50.300:FF:000016">
    <property type="entry name" value="Oligopeptide ABC transporter ATP-binding component"/>
    <property type="match status" value="1"/>
</dbReference>
<dbReference type="GO" id="GO:0015833">
    <property type="term" value="P:peptide transport"/>
    <property type="evidence" value="ECO:0007669"/>
    <property type="project" value="InterPro"/>
</dbReference>
<sequence length="615" mass="66441">MSANQQAAQPLLRVDALTLGFNVPGGEPKRVVDGVSFDLAAGHSLAVVGESGSGKTLIGKTLLGLLPDAARVMGGTVSFGGAPLLSHSAAQWRETRGVGIGMVFQEPMVSLNPAFRIGVQLTEALRRRRGLSHEEAERRALAMLERVRVRNPRDCMRRYPHEFSGGMRQRIVLASAMLLKPRLLIADEPTTALDCVVQKDVLDVMMELTRDEGTALIFISHNLALVAAYTERVLVMRAGRQIEIGSAERVLSRPTHPYTRALLDALPRRGDAPPAAIDRAARPVLEMREVAVDYALPRQDLVAQCARWFRRAAAGSTGTAAAGANTRHGKQRTVFPTSFSLHAGETLAIVGESGSGKTTLAKVALGLVEAAEGQVLLDGTTYLDGGAKRLQAARRAVQIVFQDPYSALDPRMRVGELVAEGLRLDRSLDAAERAARVASVLADVGLGEHARRFVHELSGGQRQRVAIARALVSRPAVIIADEPVSALDVTVQKQVLELFTSLQARYGFACLLISHDLGVVEQIATRVLVMLRGHVVELGSRDAVFDRPGHPYTRRLLSAVPELHGDSEQGFRVMVREVPPIRGSADDYFDPDRAAGRLATLSAVDGQDGHWVALR</sequence>
<dbReference type="EMBL" id="JPGG01000018">
    <property type="protein sequence ID" value="KGC09424.1"/>
    <property type="molecule type" value="Genomic_DNA"/>
</dbReference>
<comment type="similarity">
    <text evidence="1">Belongs to the ABC transporter superfamily.</text>
</comment>
<dbReference type="InterPro" id="IPR027417">
    <property type="entry name" value="P-loop_NTPase"/>
</dbReference>
<comment type="caution">
    <text evidence="8">The sequence shown here is derived from an EMBL/GenBank/DDBJ whole genome shotgun (WGS) entry which is preliminary data.</text>
</comment>
<keyword evidence="3" id="KW-1003">Cell membrane</keyword>